<sequence length="397" mass="44507">MTRIRMKKGRFISAGSAHKVFSTGTVVDKSWSQATLDACPAFLERCDDFVNQKKSDNPLTITKEGRIFVPFNGVRVVPGSFTVTLSDFISTSMSQTISHPSGLESTIPSVGTVATAVLARSNPSRPAISVPNFLYELKDLPEMIRDIGNLKRQIQNSTRKGWQRINVKNAASHSLSYNMGWSPLIGDLRKLLDFQALVDKKMRELQNLYDGDGLQRRVRSTQWRGTLTTSSPGQLAESVIDSSIVHRIERFSQIERWGTVRWYPASLPDKRFSSKEMARLARDLTFGMNGISAKQLWDAIPWTWLIGWFSNVDEFLQAHFNTIPLVHSTPCIMTHAITKTSWIRTDNLQQVYQGGTGDAAYETKTRVINGGTLSASIPFLNARQLSILGALIIQRKR</sequence>
<evidence type="ECO:0008006" key="2">
    <source>
        <dbReference type="Google" id="ProtNLM"/>
    </source>
</evidence>
<proteinExistence type="predicted"/>
<reference evidence="1" key="1">
    <citation type="submission" date="2019-05" db="EMBL/GenBank/DDBJ databases">
        <title>Metatranscriptomic reconstruction reveals RNA viruses with the potential to shape carbon cycling in soil.</title>
        <authorList>
            <person name="Starr E.P."/>
            <person name="Nuccio E."/>
            <person name="Pett-Ridge J."/>
            <person name="Banfield J.F."/>
            <person name="Firestone M.K."/>
        </authorList>
    </citation>
    <scope>NUCLEOTIDE SEQUENCE</scope>
    <source>
        <strain evidence="1">H4_Rhizo_43_scaffold_540</strain>
    </source>
</reference>
<accession>A0A514D444</accession>
<dbReference type="EMBL" id="MN034032">
    <property type="protein sequence ID" value="QDH88357.1"/>
    <property type="molecule type" value="Genomic_RNA"/>
</dbReference>
<gene>
    <name evidence="1" type="ORF">H4Rhizo43540_000003</name>
</gene>
<protein>
    <recommendedName>
        <fullName evidence="2">Maturation protein</fullName>
    </recommendedName>
</protein>
<evidence type="ECO:0000313" key="1">
    <source>
        <dbReference type="EMBL" id="QDH88357.1"/>
    </source>
</evidence>
<name>A0A514D444_9VIRU</name>
<organism evidence="1">
    <name type="scientific">Leviviridae sp</name>
    <dbReference type="NCBI Taxonomy" id="2027243"/>
    <lineage>
        <taxon>Viruses</taxon>
        <taxon>Riboviria</taxon>
        <taxon>Orthornavirae</taxon>
        <taxon>Lenarviricota</taxon>
        <taxon>Leviviricetes</taxon>
        <taxon>Norzivirales</taxon>
        <taxon>Fiersviridae</taxon>
    </lineage>
</organism>